<keyword evidence="3" id="KW-1185">Reference proteome</keyword>
<proteinExistence type="predicted"/>
<sequence>MNTIVYDNLKLLKGKESLENQEIIYKAEKRNLQILNPNVPVSIQEAYSLLNIDISSYILYSHFRENGYQVFQATKIANTISTERNSKKPWWVINYLLFRKPILYIYFNYNLSKIYRQLQIIRRSQLIDSNNQQTMILGKLFDVYKSVNNFSKNKSKPLFQLHMQRQAQAGYFPLNRAKFEYEELAEQYSPDDSTGKKVLVAALLKRAVEAVTRVLRIRDEKPPLQGMVKEGIVNEGLWEKLLAAEAEIELEMQELMEESNLYKPNWSASFLQEVSQLVQMKMQQAAQQEQQSMEAQQQNMEAQQQEQSSEKQPLDEQAERERIARELIEEEEKEKKQKKKGKK</sequence>
<dbReference type="AlphaFoldDB" id="A0AAD5Y8X7"/>
<accession>A0AAD5Y8X7</accession>
<name>A0AAD5Y8X7_9FUNG</name>
<evidence type="ECO:0000256" key="1">
    <source>
        <dbReference type="SAM" id="MobiDB-lite"/>
    </source>
</evidence>
<feature type="compositionally biased region" description="Low complexity" evidence="1">
    <location>
        <begin position="288"/>
        <end position="307"/>
    </location>
</feature>
<dbReference type="Proteomes" id="UP001210925">
    <property type="component" value="Unassembled WGS sequence"/>
</dbReference>
<reference evidence="2" key="1">
    <citation type="submission" date="2020-05" db="EMBL/GenBank/DDBJ databases">
        <title>Phylogenomic resolution of chytrid fungi.</title>
        <authorList>
            <person name="Stajich J.E."/>
            <person name="Amses K."/>
            <person name="Simmons R."/>
            <person name="Seto K."/>
            <person name="Myers J."/>
            <person name="Bonds A."/>
            <person name="Quandt C.A."/>
            <person name="Barry K."/>
            <person name="Liu P."/>
            <person name="Grigoriev I."/>
            <person name="Longcore J.E."/>
            <person name="James T.Y."/>
        </authorList>
    </citation>
    <scope>NUCLEOTIDE SEQUENCE</scope>
    <source>
        <strain evidence="2">PLAUS21</strain>
    </source>
</reference>
<feature type="region of interest" description="Disordered" evidence="1">
    <location>
        <begin position="288"/>
        <end position="343"/>
    </location>
</feature>
<protein>
    <submittedName>
        <fullName evidence="2">Translocation protein S66</fullName>
    </submittedName>
</protein>
<dbReference type="PANTHER" id="PTHR28229">
    <property type="entry name" value="TRANSLOCATION PROTEIN SEC66"/>
    <property type="match status" value="1"/>
</dbReference>
<dbReference type="GO" id="GO:0031204">
    <property type="term" value="P:post-translational protein targeting to membrane, translocation"/>
    <property type="evidence" value="ECO:0007669"/>
    <property type="project" value="InterPro"/>
</dbReference>
<dbReference type="Pfam" id="PF09802">
    <property type="entry name" value="Sec66"/>
    <property type="match status" value="1"/>
</dbReference>
<gene>
    <name evidence="2" type="primary">SEC66</name>
    <name evidence="2" type="ORF">HK103_000144</name>
</gene>
<dbReference type="GO" id="GO:0031207">
    <property type="term" value="C:Sec62/Sec63 complex"/>
    <property type="evidence" value="ECO:0007669"/>
    <property type="project" value="InterPro"/>
</dbReference>
<evidence type="ECO:0000313" key="2">
    <source>
        <dbReference type="EMBL" id="KAJ3262615.1"/>
    </source>
</evidence>
<comment type="caution">
    <text evidence="2">The sequence shown here is derived from an EMBL/GenBank/DDBJ whole genome shotgun (WGS) entry which is preliminary data.</text>
</comment>
<dbReference type="InterPro" id="IPR018624">
    <property type="entry name" value="Sec66"/>
</dbReference>
<organism evidence="2 3">
    <name type="scientific">Boothiomyces macroporosus</name>
    <dbReference type="NCBI Taxonomy" id="261099"/>
    <lineage>
        <taxon>Eukaryota</taxon>
        <taxon>Fungi</taxon>
        <taxon>Fungi incertae sedis</taxon>
        <taxon>Chytridiomycota</taxon>
        <taxon>Chytridiomycota incertae sedis</taxon>
        <taxon>Chytridiomycetes</taxon>
        <taxon>Rhizophydiales</taxon>
        <taxon>Terramycetaceae</taxon>
        <taxon>Boothiomyces</taxon>
    </lineage>
</organism>
<dbReference type="EMBL" id="JADGKB010000001">
    <property type="protein sequence ID" value="KAJ3262615.1"/>
    <property type="molecule type" value="Genomic_DNA"/>
</dbReference>
<dbReference type="PANTHER" id="PTHR28229:SF1">
    <property type="entry name" value="TRANSLOCATION PROTEIN SEC66"/>
    <property type="match status" value="1"/>
</dbReference>
<evidence type="ECO:0000313" key="3">
    <source>
        <dbReference type="Proteomes" id="UP001210925"/>
    </source>
</evidence>
<feature type="compositionally biased region" description="Basic and acidic residues" evidence="1">
    <location>
        <begin position="308"/>
        <end position="327"/>
    </location>
</feature>